<gene>
    <name evidence="1" type="ORF">BDN72DRAFT_844637</name>
</gene>
<accession>A0ACD3AKU9</accession>
<organism evidence="1 2">
    <name type="scientific">Pluteus cervinus</name>
    <dbReference type="NCBI Taxonomy" id="181527"/>
    <lineage>
        <taxon>Eukaryota</taxon>
        <taxon>Fungi</taxon>
        <taxon>Dikarya</taxon>
        <taxon>Basidiomycota</taxon>
        <taxon>Agaricomycotina</taxon>
        <taxon>Agaricomycetes</taxon>
        <taxon>Agaricomycetidae</taxon>
        <taxon>Agaricales</taxon>
        <taxon>Pluteineae</taxon>
        <taxon>Pluteaceae</taxon>
        <taxon>Pluteus</taxon>
    </lineage>
</organism>
<protein>
    <submittedName>
        <fullName evidence="1">Uncharacterized protein</fullName>
    </submittedName>
</protein>
<dbReference type="Proteomes" id="UP000308600">
    <property type="component" value="Unassembled WGS sequence"/>
</dbReference>
<dbReference type="EMBL" id="ML208412">
    <property type="protein sequence ID" value="TFK66222.1"/>
    <property type="molecule type" value="Genomic_DNA"/>
</dbReference>
<reference evidence="1 2" key="1">
    <citation type="journal article" date="2019" name="Nat. Ecol. Evol.">
        <title>Megaphylogeny resolves global patterns of mushroom evolution.</title>
        <authorList>
            <person name="Varga T."/>
            <person name="Krizsan K."/>
            <person name="Foldi C."/>
            <person name="Dima B."/>
            <person name="Sanchez-Garcia M."/>
            <person name="Sanchez-Ramirez S."/>
            <person name="Szollosi G.J."/>
            <person name="Szarkandi J.G."/>
            <person name="Papp V."/>
            <person name="Albert L."/>
            <person name="Andreopoulos W."/>
            <person name="Angelini C."/>
            <person name="Antonin V."/>
            <person name="Barry K.W."/>
            <person name="Bougher N.L."/>
            <person name="Buchanan P."/>
            <person name="Buyck B."/>
            <person name="Bense V."/>
            <person name="Catcheside P."/>
            <person name="Chovatia M."/>
            <person name="Cooper J."/>
            <person name="Damon W."/>
            <person name="Desjardin D."/>
            <person name="Finy P."/>
            <person name="Geml J."/>
            <person name="Haridas S."/>
            <person name="Hughes K."/>
            <person name="Justo A."/>
            <person name="Karasinski D."/>
            <person name="Kautmanova I."/>
            <person name="Kiss B."/>
            <person name="Kocsube S."/>
            <person name="Kotiranta H."/>
            <person name="LaButti K.M."/>
            <person name="Lechner B.E."/>
            <person name="Liimatainen K."/>
            <person name="Lipzen A."/>
            <person name="Lukacs Z."/>
            <person name="Mihaltcheva S."/>
            <person name="Morgado L.N."/>
            <person name="Niskanen T."/>
            <person name="Noordeloos M.E."/>
            <person name="Ohm R.A."/>
            <person name="Ortiz-Santana B."/>
            <person name="Ovrebo C."/>
            <person name="Racz N."/>
            <person name="Riley R."/>
            <person name="Savchenko A."/>
            <person name="Shiryaev A."/>
            <person name="Soop K."/>
            <person name="Spirin V."/>
            <person name="Szebenyi C."/>
            <person name="Tomsovsky M."/>
            <person name="Tulloss R.E."/>
            <person name="Uehling J."/>
            <person name="Grigoriev I.V."/>
            <person name="Vagvolgyi C."/>
            <person name="Papp T."/>
            <person name="Martin F.M."/>
            <person name="Miettinen O."/>
            <person name="Hibbett D.S."/>
            <person name="Nagy L.G."/>
        </authorList>
    </citation>
    <scope>NUCLEOTIDE SEQUENCE [LARGE SCALE GENOMIC DNA]</scope>
    <source>
        <strain evidence="1 2">NL-1719</strain>
    </source>
</reference>
<evidence type="ECO:0000313" key="1">
    <source>
        <dbReference type="EMBL" id="TFK66222.1"/>
    </source>
</evidence>
<sequence length="180" mass="19998">MLESSDHQLLDTLGKPKRIDLRLVRQLKYYKEPSLVLTRVGHSQEPLIDSSTVTSAVWWVPPKDGLHGSHERRLEGEIHLPPNLQPSSNFLLFSVEYTVVLYPFLSGSFVPAASGHEPLIKQVVKVATFRCEGPEPRSFTQARAVKSLELGDTGKSKQTDPLQGAPDVSWFGPTPMSPWG</sequence>
<evidence type="ECO:0000313" key="2">
    <source>
        <dbReference type="Proteomes" id="UP000308600"/>
    </source>
</evidence>
<proteinExistence type="predicted"/>
<name>A0ACD3AKU9_9AGAR</name>
<keyword evidence="2" id="KW-1185">Reference proteome</keyword>